<gene>
    <name evidence="1" type="ORF">CR513_46951</name>
</gene>
<proteinExistence type="predicted"/>
<accession>A0A371F599</accession>
<organism evidence="1 2">
    <name type="scientific">Mucuna pruriens</name>
    <name type="common">Velvet bean</name>
    <name type="synonym">Dolichos pruriens</name>
    <dbReference type="NCBI Taxonomy" id="157652"/>
    <lineage>
        <taxon>Eukaryota</taxon>
        <taxon>Viridiplantae</taxon>
        <taxon>Streptophyta</taxon>
        <taxon>Embryophyta</taxon>
        <taxon>Tracheophyta</taxon>
        <taxon>Spermatophyta</taxon>
        <taxon>Magnoliopsida</taxon>
        <taxon>eudicotyledons</taxon>
        <taxon>Gunneridae</taxon>
        <taxon>Pentapetalae</taxon>
        <taxon>rosids</taxon>
        <taxon>fabids</taxon>
        <taxon>Fabales</taxon>
        <taxon>Fabaceae</taxon>
        <taxon>Papilionoideae</taxon>
        <taxon>50 kb inversion clade</taxon>
        <taxon>NPAAA clade</taxon>
        <taxon>indigoferoid/millettioid clade</taxon>
        <taxon>Phaseoleae</taxon>
        <taxon>Mucuna</taxon>
    </lineage>
</organism>
<evidence type="ECO:0000313" key="1">
    <source>
        <dbReference type="EMBL" id="RDX73457.1"/>
    </source>
</evidence>
<sequence length="64" mass="7524">MKGFPKSNLLGLSFIGKRKVNNMLNMLTRGKRKWFLGKVHLIKEKSPNLRKIKNILEEIDLLKF</sequence>
<dbReference type="AlphaFoldDB" id="A0A371F599"/>
<comment type="caution">
    <text evidence="1">The sequence shown here is derived from an EMBL/GenBank/DDBJ whole genome shotgun (WGS) entry which is preliminary data.</text>
</comment>
<keyword evidence="2" id="KW-1185">Reference proteome</keyword>
<protein>
    <submittedName>
        <fullName evidence="1">Uncharacterized protein</fullName>
    </submittedName>
</protein>
<reference evidence="1" key="1">
    <citation type="submission" date="2018-05" db="EMBL/GenBank/DDBJ databases">
        <title>Draft genome of Mucuna pruriens seed.</title>
        <authorList>
            <person name="Nnadi N.E."/>
            <person name="Vos R."/>
            <person name="Hasami M.H."/>
            <person name="Devisetty U.K."/>
            <person name="Aguiy J.C."/>
        </authorList>
    </citation>
    <scope>NUCLEOTIDE SEQUENCE [LARGE SCALE GENOMIC DNA]</scope>
    <source>
        <strain evidence="1">JCA_2017</strain>
    </source>
</reference>
<dbReference type="EMBL" id="QJKJ01010521">
    <property type="protein sequence ID" value="RDX73457.1"/>
    <property type="molecule type" value="Genomic_DNA"/>
</dbReference>
<dbReference type="Proteomes" id="UP000257109">
    <property type="component" value="Unassembled WGS sequence"/>
</dbReference>
<name>A0A371F599_MUCPR</name>
<feature type="non-terminal residue" evidence="1">
    <location>
        <position position="1"/>
    </location>
</feature>
<evidence type="ECO:0000313" key="2">
    <source>
        <dbReference type="Proteomes" id="UP000257109"/>
    </source>
</evidence>